<evidence type="ECO:0000313" key="7">
    <source>
        <dbReference type="EMBL" id="KAL0008931.1"/>
    </source>
</evidence>
<dbReference type="SUPFAM" id="SSF50129">
    <property type="entry name" value="GroES-like"/>
    <property type="match status" value="1"/>
</dbReference>
<dbReference type="EMBL" id="JAZDWU010000003">
    <property type="protein sequence ID" value="KAL0008931.1"/>
    <property type="molecule type" value="Genomic_DNA"/>
</dbReference>
<evidence type="ECO:0000259" key="6">
    <source>
        <dbReference type="Pfam" id="PF08240"/>
    </source>
</evidence>
<dbReference type="GO" id="GO:0005524">
    <property type="term" value="F:ATP binding"/>
    <property type="evidence" value="ECO:0007669"/>
    <property type="project" value="InterPro"/>
</dbReference>
<evidence type="ECO:0000259" key="5">
    <source>
        <dbReference type="Pfam" id="PF00004"/>
    </source>
</evidence>
<evidence type="ECO:0000256" key="2">
    <source>
        <dbReference type="ARBA" id="ARBA00022723"/>
    </source>
</evidence>
<dbReference type="Gene3D" id="3.40.50.720">
    <property type="entry name" value="NAD(P)-binding Rossmann-like Domain"/>
    <property type="match status" value="1"/>
</dbReference>
<dbReference type="InterPro" id="IPR011032">
    <property type="entry name" value="GroES-like_sf"/>
</dbReference>
<feature type="domain" description="Alcohol dehydrogenase-like N-terminal" evidence="6">
    <location>
        <begin position="13"/>
        <end position="90"/>
    </location>
</feature>
<evidence type="ECO:0000313" key="8">
    <source>
        <dbReference type="Proteomes" id="UP001459277"/>
    </source>
</evidence>
<comment type="caution">
    <text evidence="7">The sequence shown here is derived from an EMBL/GenBank/DDBJ whole genome shotgun (WGS) entry which is preliminary data.</text>
</comment>
<dbReference type="Proteomes" id="UP001459277">
    <property type="component" value="Unassembled WGS sequence"/>
</dbReference>
<dbReference type="Gene3D" id="3.40.50.300">
    <property type="entry name" value="P-loop containing nucleotide triphosphate hydrolases"/>
    <property type="match status" value="1"/>
</dbReference>
<feature type="domain" description="ATPase AAA-type core" evidence="5">
    <location>
        <begin position="145"/>
        <end position="248"/>
    </location>
</feature>
<dbReference type="AlphaFoldDB" id="A0AAW2DJU0"/>
<dbReference type="SUPFAM" id="SSF52540">
    <property type="entry name" value="P-loop containing nucleoside triphosphate hydrolases"/>
    <property type="match status" value="1"/>
</dbReference>
<proteinExistence type="inferred from homology"/>
<keyword evidence="8" id="KW-1185">Reference proteome</keyword>
<accession>A0AAW2DJU0</accession>
<reference evidence="7 8" key="1">
    <citation type="submission" date="2024-01" db="EMBL/GenBank/DDBJ databases">
        <title>A telomere-to-telomere, gap-free genome of sweet tea (Lithocarpus litseifolius).</title>
        <authorList>
            <person name="Zhou J."/>
        </authorList>
    </citation>
    <scope>NUCLEOTIDE SEQUENCE [LARGE SCALE GENOMIC DNA]</scope>
    <source>
        <strain evidence="7">Zhou-2022a</strain>
        <tissue evidence="7">Leaf</tissue>
    </source>
</reference>
<dbReference type="PANTHER" id="PTHR42683">
    <property type="entry name" value="ALDEHYDE REDUCTASE"/>
    <property type="match status" value="1"/>
</dbReference>
<dbReference type="InterPro" id="IPR047109">
    <property type="entry name" value="CAD-like"/>
</dbReference>
<name>A0AAW2DJU0_9ROSI</name>
<dbReference type="Pfam" id="PF08240">
    <property type="entry name" value="ADH_N"/>
    <property type="match status" value="1"/>
</dbReference>
<comment type="similarity">
    <text evidence="1">Belongs to the zinc-containing alcohol dehydrogenase family.</text>
</comment>
<dbReference type="Gene3D" id="3.90.180.10">
    <property type="entry name" value="Medium-chain alcohol dehydrogenases, catalytic domain"/>
    <property type="match status" value="1"/>
</dbReference>
<evidence type="ECO:0000256" key="3">
    <source>
        <dbReference type="ARBA" id="ARBA00022833"/>
    </source>
</evidence>
<dbReference type="GO" id="GO:0046872">
    <property type="term" value="F:metal ion binding"/>
    <property type="evidence" value="ECO:0007669"/>
    <property type="project" value="UniProtKB-KW"/>
</dbReference>
<dbReference type="InterPro" id="IPR027417">
    <property type="entry name" value="P-loop_NTPase"/>
</dbReference>
<dbReference type="GO" id="GO:0016887">
    <property type="term" value="F:ATP hydrolysis activity"/>
    <property type="evidence" value="ECO:0007669"/>
    <property type="project" value="InterPro"/>
</dbReference>
<keyword evidence="2" id="KW-0479">Metal-binding</keyword>
<keyword evidence="3" id="KW-0862">Zinc</keyword>
<sequence length="421" mass="47953">METAAKPLKVTFIVQEVGSNVNLFKVGDHVGVGTYVNSCRDCEYCKDEEEVHCVKRPVLTFNAVDDDGTITKGGYSSYIVVHDRYCFRIPNDYPLASAAPLLCAGITVYSPMIRHKMNQPGKSLGVIGLWRSWSHGSEVWEGVWAPVIIFVEDFDLFAGVRGQFIRTKNQDHESFINQLLEELDGYCLLFLFIVMEQSASCTFPIYIMKCCKFGKQDGVVLMATTRNLKQIDEALQRPGRMDRVFHLQRPTQAEREKILHNAAKEIMDNDLIDFVDWIKKTALLRPIELKLVPEALEGSAFRSKFLDTDELMSYCSWFAPLYVIVTDMEGLIKPGFFSKGRLGYLRGLLTIDFSDNVPKWVRETKIVKKLNKLLVNHLGLTLTKEDLQNVIDLMEPYGQITNGIELLNPPLDVRDYLAQQF</sequence>
<dbReference type="InterPro" id="IPR003959">
    <property type="entry name" value="ATPase_AAA_core"/>
</dbReference>
<organism evidence="7 8">
    <name type="scientific">Lithocarpus litseifolius</name>
    <dbReference type="NCBI Taxonomy" id="425828"/>
    <lineage>
        <taxon>Eukaryota</taxon>
        <taxon>Viridiplantae</taxon>
        <taxon>Streptophyta</taxon>
        <taxon>Embryophyta</taxon>
        <taxon>Tracheophyta</taxon>
        <taxon>Spermatophyta</taxon>
        <taxon>Magnoliopsida</taxon>
        <taxon>eudicotyledons</taxon>
        <taxon>Gunneridae</taxon>
        <taxon>Pentapetalae</taxon>
        <taxon>rosids</taxon>
        <taxon>fabids</taxon>
        <taxon>Fagales</taxon>
        <taxon>Fagaceae</taxon>
        <taxon>Lithocarpus</taxon>
    </lineage>
</organism>
<dbReference type="Pfam" id="PF00004">
    <property type="entry name" value="AAA"/>
    <property type="match status" value="1"/>
</dbReference>
<protein>
    <submittedName>
        <fullName evidence="7">Uncharacterized protein</fullName>
    </submittedName>
</protein>
<gene>
    <name evidence="7" type="ORF">SO802_010433</name>
</gene>
<dbReference type="InterPro" id="IPR013154">
    <property type="entry name" value="ADH-like_N"/>
</dbReference>
<evidence type="ECO:0000256" key="4">
    <source>
        <dbReference type="ARBA" id="ARBA00023002"/>
    </source>
</evidence>
<dbReference type="GO" id="GO:0016616">
    <property type="term" value="F:oxidoreductase activity, acting on the CH-OH group of donors, NAD or NADP as acceptor"/>
    <property type="evidence" value="ECO:0007669"/>
    <property type="project" value="InterPro"/>
</dbReference>
<keyword evidence="4" id="KW-0560">Oxidoreductase</keyword>
<evidence type="ECO:0000256" key="1">
    <source>
        <dbReference type="ARBA" id="ARBA00008072"/>
    </source>
</evidence>